<name>A0ABN9XMI4_9DINO</name>
<dbReference type="PROSITE" id="PS01358">
    <property type="entry name" value="ZF_RANBP2_1"/>
    <property type="match status" value="1"/>
</dbReference>
<comment type="caution">
    <text evidence="7">The sequence shown here is derived from an EMBL/GenBank/DDBJ whole genome shotgun (WGS) entry which is preliminary data.</text>
</comment>
<evidence type="ECO:0000256" key="3">
    <source>
        <dbReference type="ARBA" id="ARBA00022833"/>
    </source>
</evidence>
<proteinExistence type="predicted"/>
<feature type="domain" description="RanBP2-type" evidence="6">
    <location>
        <begin position="4"/>
        <end position="25"/>
    </location>
</feature>
<accession>A0ABN9XMI4</accession>
<evidence type="ECO:0000256" key="4">
    <source>
        <dbReference type="SAM" id="Coils"/>
    </source>
</evidence>
<feature type="region of interest" description="Disordered" evidence="5">
    <location>
        <begin position="62"/>
        <end position="85"/>
    </location>
</feature>
<feature type="non-terminal residue" evidence="7">
    <location>
        <position position="292"/>
    </location>
</feature>
<evidence type="ECO:0000313" key="8">
    <source>
        <dbReference type="Proteomes" id="UP001189429"/>
    </source>
</evidence>
<feature type="coiled-coil region" evidence="4">
    <location>
        <begin position="139"/>
        <end position="180"/>
    </location>
</feature>
<keyword evidence="1" id="KW-0479">Metal-binding</keyword>
<organism evidence="7 8">
    <name type="scientific">Prorocentrum cordatum</name>
    <dbReference type="NCBI Taxonomy" id="2364126"/>
    <lineage>
        <taxon>Eukaryota</taxon>
        <taxon>Sar</taxon>
        <taxon>Alveolata</taxon>
        <taxon>Dinophyceae</taxon>
        <taxon>Prorocentrales</taxon>
        <taxon>Prorocentraceae</taxon>
        <taxon>Prorocentrum</taxon>
    </lineage>
</organism>
<keyword evidence="8" id="KW-1185">Reference proteome</keyword>
<dbReference type="EMBL" id="CAUYUJ010020773">
    <property type="protein sequence ID" value="CAK0900421.1"/>
    <property type="molecule type" value="Genomic_DNA"/>
</dbReference>
<evidence type="ECO:0000256" key="5">
    <source>
        <dbReference type="SAM" id="MobiDB-lite"/>
    </source>
</evidence>
<feature type="non-terminal residue" evidence="7">
    <location>
        <position position="1"/>
    </location>
</feature>
<sequence length="292" mass="31212">EQWWQCQTPGCSWWNTGNAKRCKCCGLKKSWAQVVGQDASNARAPSKLQAVELLLQGGASNADARVDVPKPSTTPAAPHSTEDKGAQIKQLENSLAAIPPGSEFDDLRASLQSKIAALKRSMTMSKPLSSQLVSCRAAVDRAQRRKALCEEALAKAKAALDEATKESITKATELKELEEKAMQVSMPNSLEASTQALTRVIADMKASPAIPQVHLAQAEQEIMKVLTGLQAIATAASATAAQNAAMATAVPPDTAMPTSDEQAIKRRLRGKQNNPNASPDVEEVFQEEKVAE</sequence>
<protein>
    <recommendedName>
        <fullName evidence="6">RanBP2-type domain-containing protein</fullName>
    </recommendedName>
</protein>
<keyword evidence="2" id="KW-0863">Zinc-finger</keyword>
<evidence type="ECO:0000313" key="7">
    <source>
        <dbReference type="EMBL" id="CAK0900421.1"/>
    </source>
</evidence>
<evidence type="ECO:0000256" key="2">
    <source>
        <dbReference type="ARBA" id="ARBA00022771"/>
    </source>
</evidence>
<dbReference type="InterPro" id="IPR001876">
    <property type="entry name" value="Znf_RanBP2"/>
</dbReference>
<dbReference type="Proteomes" id="UP001189429">
    <property type="component" value="Unassembled WGS sequence"/>
</dbReference>
<evidence type="ECO:0000259" key="6">
    <source>
        <dbReference type="PROSITE" id="PS01358"/>
    </source>
</evidence>
<feature type="region of interest" description="Disordered" evidence="5">
    <location>
        <begin position="249"/>
        <end position="292"/>
    </location>
</feature>
<gene>
    <name evidence="7" type="ORF">PCOR1329_LOCUS77701</name>
</gene>
<keyword evidence="4" id="KW-0175">Coiled coil</keyword>
<keyword evidence="3" id="KW-0862">Zinc</keyword>
<evidence type="ECO:0000256" key="1">
    <source>
        <dbReference type="ARBA" id="ARBA00022723"/>
    </source>
</evidence>
<reference evidence="7" key="1">
    <citation type="submission" date="2023-10" db="EMBL/GenBank/DDBJ databases">
        <authorList>
            <person name="Chen Y."/>
            <person name="Shah S."/>
            <person name="Dougan E. K."/>
            <person name="Thang M."/>
            <person name="Chan C."/>
        </authorList>
    </citation>
    <scope>NUCLEOTIDE SEQUENCE [LARGE SCALE GENOMIC DNA]</scope>
</reference>